<dbReference type="Proteomes" id="UP000264208">
    <property type="component" value="Chromosome"/>
</dbReference>
<dbReference type="GO" id="GO:0016757">
    <property type="term" value="F:glycosyltransferase activity"/>
    <property type="evidence" value="ECO:0007669"/>
    <property type="project" value="UniProtKB-KW"/>
</dbReference>
<feature type="domain" description="Glycosyl transferase family 1" evidence="3">
    <location>
        <begin position="303"/>
        <end position="424"/>
    </location>
</feature>
<dbReference type="Pfam" id="PF08323">
    <property type="entry name" value="Glyco_transf_5"/>
    <property type="match status" value="1"/>
</dbReference>
<keyword evidence="2 5" id="KW-0808">Transferase</keyword>
<dbReference type="KEGG" id="mmak:MMKA1_15190"/>
<sequence length="528" mass="60374">MRRGIFMKIVTLTPTIAPLTSIGGLGDILEDLPKFLKNLGNEVYVVTYDHQNKISKRPHEIIKKIEVKYQGSKLFFDVVKAVHPSSNFEIFAFSNPEINQLDSWDPIKYEIFADLVVSFLSDIENIECVSGHDWPCGLAIAKCHEKLNLPTTLTIHNEAFKGPIIEYKGHIFSFLEHGIYFSDAVNTVSPNHAEEIRNLDFLKKLCKDKPFHGIINGIDTDVYSPESIIERMKNLSNGKLDPKDYCYIENYDISNAAVVKPKIKESWFCKCENLKKYINDWNEMDKSNISGSDIEIHGNIKGKLKTPMIGFVGRATYQKGFDLIFETMPEVLEENNANFVLVSKGEKSIEEKIKDFAESYPDKIMALVGHCPPIIPIIYAGCDWTVVPSLWEPCGLTQMESMSYGTPVIARNTGGLSDTVISLHPDPHKNPNFDIATGVLFNDYDKYGFKWGIEHGLYWSFYNLEEACLFINYKHVHCPESPYEENSPLYMLIKNCYRHVQKNLSWQNNDSSERYRALFGGAMYKHYF</sequence>
<organism evidence="5 6">
    <name type="scientific">Methanococcus maripaludis KA1</name>
    <dbReference type="NCBI Taxonomy" id="637914"/>
    <lineage>
        <taxon>Archaea</taxon>
        <taxon>Methanobacteriati</taxon>
        <taxon>Methanobacteriota</taxon>
        <taxon>Methanomada group</taxon>
        <taxon>Methanococci</taxon>
        <taxon>Methanococcales</taxon>
        <taxon>Methanococcaceae</taxon>
        <taxon>Methanococcus</taxon>
    </lineage>
</organism>
<dbReference type="PANTHER" id="PTHR45825:SF11">
    <property type="entry name" value="ALPHA AMYLASE DOMAIN-CONTAINING PROTEIN"/>
    <property type="match status" value="1"/>
</dbReference>
<proteinExistence type="predicted"/>
<dbReference type="InterPro" id="IPR013534">
    <property type="entry name" value="Starch_synth_cat_dom"/>
</dbReference>
<evidence type="ECO:0000313" key="5">
    <source>
        <dbReference type="EMBL" id="BAP61636.1"/>
    </source>
</evidence>
<dbReference type="SUPFAM" id="SSF53756">
    <property type="entry name" value="UDP-Glycosyltransferase/glycogen phosphorylase"/>
    <property type="match status" value="1"/>
</dbReference>
<evidence type="ECO:0000259" key="4">
    <source>
        <dbReference type="Pfam" id="PF08323"/>
    </source>
</evidence>
<dbReference type="PANTHER" id="PTHR45825">
    <property type="entry name" value="GRANULE-BOUND STARCH SYNTHASE 1, CHLOROPLASTIC/AMYLOPLASTIC"/>
    <property type="match status" value="1"/>
</dbReference>
<dbReference type="EMBL" id="AP011526">
    <property type="protein sequence ID" value="BAP61636.1"/>
    <property type="molecule type" value="Genomic_DNA"/>
</dbReference>
<protein>
    <submittedName>
        <fullName evidence="5">Glycosyl transferase</fullName>
    </submittedName>
</protein>
<evidence type="ECO:0000256" key="2">
    <source>
        <dbReference type="ARBA" id="ARBA00022679"/>
    </source>
</evidence>
<dbReference type="Gene3D" id="3.40.50.2000">
    <property type="entry name" value="Glycogen Phosphorylase B"/>
    <property type="match status" value="2"/>
</dbReference>
<dbReference type="AlphaFoldDB" id="A0A2Z5PKG1"/>
<reference evidence="5 6" key="1">
    <citation type="submission" date="2009-06" db="EMBL/GenBank/DDBJ databases">
        <title>Molecular Evidence for Microbiologically Influenced Corrosion from genome of Methanogen.</title>
        <authorList>
            <person name="Ito N."/>
            <person name="Tsurumaru H."/>
            <person name="Shimizu A."/>
            <person name="Harada T."/>
            <person name="Hosoyama A."/>
            <person name="Horikawa H."/>
            <person name="Wakai S."/>
            <person name="Sasaki K."/>
            <person name="Nishijima K."/>
            <person name="Ataku H."/>
            <person name="Yamazaki J."/>
            <person name="Mise M."/>
            <person name="Yamazaki S."/>
            <person name="Tanikawa S."/>
            <person name="Harayama S."/>
            <person name="Fujita N."/>
        </authorList>
    </citation>
    <scope>NUCLEOTIDE SEQUENCE [LARGE SCALE GENOMIC DNA]</scope>
    <source>
        <strain evidence="6">KA1 ( NBRC 102054)</strain>
    </source>
</reference>
<name>A0A2Z5PKG1_METMI</name>
<dbReference type="InterPro" id="IPR001296">
    <property type="entry name" value="Glyco_trans_1"/>
</dbReference>
<evidence type="ECO:0000313" key="6">
    <source>
        <dbReference type="Proteomes" id="UP000264208"/>
    </source>
</evidence>
<keyword evidence="1" id="KW-0328">Glycosyltransferase</keyword>
<gene>
    <name evidence="5" type="ORF">MMKA1_15190</name>
</gene>
<evidence type="ECO:0000256" key="1">
    <source>
        <dbReference type="ARBA" id="ARBA00022676"/>
    </source>
</evidence>
<feature type="domain" description="Starch synthase catalytic" evidence="4">
    <location>
        <begin position="8"/>
        <end position="201"/>
    </location>
</feature>
<accession>A0A2Z5PKG1</accession>
<dbReference type="Pfam" id="PF00534">
    <property type="entry name" value="Glycos_transf_1"/>
    <property type="match status" value="1"/>
</dbReference>
<evidence type="ECO:0000259" key="3">
    <source>
        <dbReference type="Pfam" id="PF00534"/>
    </source>
</evidence>